<name>A0A183KV06_9TREM</name>
<evidence type="ECO:0000313" key="3">
    <source>
        <dbReference type="WBParaSite" id="SCUD_0001890201-mRNA-1"/>
    </source>
</evidence>
<reference evidence="3" key="1">
    <citation type="submission" date="2016-06" db="UniProtKB">
        <authorList>
            <consortium name="WormBaseParasite"/>
        </authorList>
    </citation>
    <scope>IDENTIFICATION</scope>
</reference>
<reference evidence="1 2" key="2">
    <citation type="submission" date="2018-11" db="EMBL/GenBank/DDBJ databases">
        <authorList>
            <consortium name="Pathogen Informatics"/>
        </authorList>
    </citation>
    <scope>NUCLEOTIDE SEQUENCE [LARGE SCALE GENOMIC DNA]</scope>
    <source>
        <strain evidence="1">Dakar</strain>
        <strain evidence="2">Dakar, Senegal</strain>
    </source>
</reference>
<dbReference type="AlphaFoldDB" id="A0A183KV06"/>
<keyword evidence="2" id="KW-1185">Reference proteome</keyword>
<dbReference type="Proteomes" id="UP000279833">
    <property type="component" value="Unassembled WGS sequence"/>
</dbReference>
<protein>
    <submittedName>
        <fullName evidence="3">Secreted protein</fullName>
    </submittedName>
</protein>
<gene>
    <name evidence="1" type="ORF">SCUD_LOCUS18899</name>
</gene>
<accession>A0A183KV06</accession>
<evidence type="ECO:0000313" key="2">
    <source>
        <dbReference type="Proteomes" id="UP000279833"/>
    </source>
</evidence>
<proteinExistence type="predicted"/>
<dbReference type="WBParaSite" id="SCUD_0001890201-mRNA-1">
    <property type="protein sequence ID" value="SCUD_0001890201-mRNA-1"/>
    <property type="gene ID" value="SCUD_0001890201"/>
</dbReference>
<evidence type="ECO:0000313" key="1">
    <source>
        <dbReference type="EMBL" id="VDP67384.1"/>
    </source>
</evidence>
<organism evidence="3">
    <name type="scientific">Schistosoma curassoni</name>
    <dbReference type="NCBI Taxonomy" id="6186"/>
    <lineage>
        <taxon>Eukaryota</taxon>
        <taxon>Metazoa</taxon>
        <taxon>Spiralia</taxon>
        <taxon>Lophotrochozoa</taxon>
        <taxon>Platyhelminthes</taxon>
        <taxon>Trematoda</taxon>
        <taxon>Digenea</taxon>
        <taxon>Strigeidida</taxon>
        <taxon>Schistosomatoidea</taxon>
        <taxon>Schistosomatidae</taxon>
        <taxon>Schistosoma</taxon>
    </lineage>
</organism>
<sequence length="54" mass="5986">SKDSRFSDSQIARSSSNSCLRFSNSVNCVNKCFSDCSARSTRSRSVSINLFVRS</sequence>
<dbReference type="EMBL" id="UZAK01041691">
    <property type="protein sequence ID" value="VDP67384.1"/>
    <property type="molecule type" value="Genomic_DNA"/>
</dbReference>